<dbReference type="InterPro" id="IPR036237">
    <property type="entry name" value="Xyl_isomerase-like_sf"/>
</dbReference>
<protein>
    <submittedName>
        <fullName evidence="2">TIM barrel protein</fullName>
    </submittedName>
</protein>
<name>A0A6H1PB60_PRIMG</name>
<organism evidence="2 3">
    <name type="scientific">Priestia megaterium</name>
    <name type="common">Bacillus megaterium</name>
    <dbReference type="NCBI Taxonomy" id="1404"/>
    <lineage>
        <taxon>Bacteria</taxon>
        <taxon>Bacillati</taxon>
        <taxon>Bacillota</taxon>
        <taxon>Bacilli</taxon>
        <taxon>Bacillales</taxon>
        <taxon>Bacillaceae</taxon>
        <taxon>Priestia</taxon>
    </lineage>
</organism>
<dbReference type="Proteomes" id="UP000501868">
    <property type="component" value="Chromosome"/>
</dbReference>
<dbReference type="EMBL" id="CP051128">
    <property type="protein sequence ID" value="QIZ10705.1"/>
    <property type="molecule type" value="Genomic_DNA"/>
</dbReference>
<feature type="domain" description="Xylose isomerase-like TIM barrel" evidence="1">
    <location>
        <begin position="45"/>
        <end position="292"/>
    </location>
</feature>
<dbReference type="SUPFAM" id="SSF51658">
    <property type="entry name" value="Xylose isomerase-like"/>
    <property type="match status" value="1"/>
</dbReference>
<dbReference type="Gene3D" id="3.20.20.150">
    <property type="entry name" value="Divalent-metal-dependent TIM barrel enzymes"/>
    <property type="match status" value="1"/>
</dbReference>
<dbReference type="InterPro" id="IPR050312">
    <property type="entry name" value="IolE/XylAMocC-like"/>
</dbReference>
<gene>
    <name evidence="2" type="ORF">HFZ78_31585</name>
</gene>
<dbReference type="PANTHER" id="PTHR12110">
    <property type="entry name" value="HYDROXYPYRUVATE ISOMERASE"/>
    <property type="match status" value="1"/>
</dbReference>
<dbReference type="Pfam" id="PF01261">
    <property type="entry name" value="AP_endonuc_2"/>
    <property type="match status" value="1"/>
</dbReference>
<dbReference type="AlphaFoldDB" id="A0A6H1PB60"/>
<accession>A0A6H1PB60</accession>
<sequence length="296" mass="33778">MSNLVNIGMLTNFLRWRDWMGKIKRSQITGMNFHYLHYPLDFFLDAMVKYEFEKIELWGAAPHLYVEDLSLTAIRAIKKEIARRNLEVVCFTPEQCMYPINLAAKESAIRERSVAYFKKSIDAALELEAPMVLVTAGWGYRNESRREAWSRTQDSLEQLTAYAEKQGSVLALEPLQKIESNLINSLPDLKEMLDSIHSPALKGMVDTIPLAVEGEALASYFEELREDFVHIHFIDGDPGGHLAWGDGSLPLEKYMKTLGDHNYNRALTLEFTSSQYLIDPNQAVEKSLRSLAPFLV</sequence>
<proteinExistence type="predicted"/>
<reference evidence="2 3" key="1">
    <citation type="submission" date="2020-04" db="EMBL/GenBank/DDBJ databases">
        <title>Genome-Wide Identification of 5-Methylcytosine Sites in Bacterial Genomes By High-Throughput Sequencing of MspJI Restriction Fragments.</title>
        <authorList>
            <person name="Wu V."/>
        </authorList>
    </citation>
    <scope>NUCLEOTIDE SEQUENCE [LARGE SCALE GENOMIC DNA]</scope>
    <source>
        <strain evidence="2 3">S2</strain>
    </source>
</reference>
<evidence type="ECO:0000313" key="2">
    <source>
        <dbReference type="EMBL" id="QIZ10705.1"/>
    </source>
</evidence>
<evidence type="ECO:0000313" key="3">
    <source>
        <dbReference type="Proteomes" id="UP000501868"/>
    </source>
</evidence>
<dbReference type="InterPro" id="IPR013022">
    <property type="entry name" value="Xyl_isomerase-like_TIM-brl"/>
</dbReference>
<reference evidence="2 3" key="2">
    <citation type="submission" date="2020-04" db="EMBL/GenBank/DDBJ databases">
        <authorList>
            <person name="Fomenkov A."/>
            <person name="Anton B.P."/>
            <person name="Roberts R.J."/>
        </authorList>
    </citation>
    <scope>NUCLEOTIDE SEQUENCE [LARGE SCALE GENOMIC DNA]</scope>
    <source>
        <strain evidence="2 3">S2</strain>
    </source>
</reference>
<evidence type="ECO:0000259" key="1">
    <source>
        <dbReference type="Pfam" id="PF01261"/>
    </source>
</evidence>